<dbReference type="Proteomes" id="UP000199544">
    <property type="component" value="Unassembled WGS sequence"/>
</dbReference>
<protein>
    <submittedName>
        <fullName evidence="2">Uncharacterized protein</fullName>
    </submittedName>
</protein>
<keyword evidence="1" id="KW-0812">Transmembrane</keyword>
<organism evidence="2 3">
    <name type="scientific">Fictibacillus solisalsi</name>
    <dbReference type="NCBI Taxonomy" id="459525"/>
    <lineage>
        <taxon>Bacteria</taxon>
        <taxon>Bacillati</taxon>
        <taxon>Bacillota</taxon>
        <taxon>Bacilli</taxon>
        <taxon>Bacillales</taxon>
        <taxon>Fictibacillaceae</taxon>
        <taxon>Fictibacillus</taxon>
    </lineage>
</organism>
<keyword evidence="1" id="KW-1133">Transmembrane helix</keyword>
<sequence>MTKIMAWLENHLLLVILAVVAILVFIFLLKLAVRAAILFGIIALIAIVVFGVSPGKIADIGKEGANSASKAYEKTIEPVINKELGNAKHVEKKDGSFVIKSKSVKITGRDGDDKAKVTYNGKTYNVDMNVIKPIRNRIETTKQ</sequence>
<reference evidence="3" key="1">
    <citation type="submission" date="2016-10" db="EMBL/GenBank/DDBJ databases">
        <authorList>
            <person name="Varghese N."/>
            <person name="Submissions S."/>
        </authorList>
    </citation>
    <scope>NUCLEOTIDE SEQUENCE [LARGE SCALE GENOMIC DNA]</scope>
    <source>
        <strain evidence="3">CGMCC 1.6854</strain>
    </source>
</reference>
<gene>
    <name evidence="2" type="ORF">SAMN04488137_0274</name>
</gene>
<keyword evidence="3" id="KW-1185">Reference proteome</keyword>
<name>A0A1G9TG79_9BACL</name>
<evidence type="ECO:0000313" key="2">
    <source>
        <dbReference type="EMBL" id="SDM46736.1"/>
    </source>
</evidence>
<dbReference type="STRING" id="459525.SAMN04488137_0274"/>
<feature type="transmembrane region" description="Helical" evidence="1">
    <location>
        <begin position="35"/>
        <end position="52"/>
    </location>
</feature>
<keyword evidence="1" id="KW-0472">Membrane</keyword>
<evidence type="ECO:0000313" key="3">
    <source>
        <dbReference type="Proteomes" id="UP000199544"/>
    </source>
</evidence>
<proteinExistence type="predicted"/>
<accession>A0A1G9TG79</accession>
<dbReference type="AlphaFoldDB" id="A0A1G9TG79"/>
<evidence type="ECO:0000256" key="1">
    <source>
        <dbReference type="SAM" id="Phobius"/>
    </source>
</evidence>
<feature type="transmembrane region" description="Helical" evidence="1">
    <location>
        <begin position="12"/>
        <end position="29"/>
    </location>
</feature>
<dbReference type="EMBL" id="FNHW01000001">
    <property type="protein sequence ID" value="SDM46736.1"/>
    <property type="molecule type" value="Genomic_DNA"/>
</dbReference>